<protein>
    <submittedName>
        <fullName evidence="1">Uncharacterized protein</fullName>
    </submittedName>
</protein>
<dbReference type="EMBL" id="JACHNY010000002">
    <property type="protein sequence ID" value="MBB4616915.1"/>
    <property type="molecule type" value="Genomic_DNA"/>
</dbReference>
<evidence type="ECO:0000313" key="1">
    <source>
        <dbReference type="EMBL" id="MBB4616915.1"/>
    </source>
</evidence>
<accession>A0A7W7AH58</accession>
<gene>
    <name evidence="1" type="ORF">GGQ96_001035</name>
</gene>
<reference evidence="1 2" key="1">
    <citation type="submission" date="2020-08" db="EMBL/GenBank/DDBJ databases">
        <title>Genomic Encyclopedia of Type Strains, Phase IV (KMG-IV): sequencing the most valuable type-strain genomes for metagenomic binning, comparative biology and taxonomic classification.</title>
        <authorList>
            <person name="Goeker M."/>
        </authorList>
    </citation>
    <scope>NUCLEOTIDE SEQUENCE [LARGE SCALE GENOMIC DNA]</scope>
    <source>
        <strain evidence="1 2">DSM 15867</strain>
    </source>
</reference>
<keyword evidence="2" id="KW-1185">Reference proteome</keyword>
<dbReference type="RefSeq" id="WP_184112316.1">
    <property type="nucleotide sequence ID" value="NZ_JACHNY010000002.1"/>
</dbReference>
<proteinExistence type="predicted"/>
<organism evidence="1 2">
    <name type="scientific">Sphingomonas abaci</name>
    <dbReference type="NCBI Taxonomy" id="237611"/>
    <lineage>
        <taxon>Bacteria</taxon>
        <taxon>Pseudomonadati</taxon>
        <taxon>Pseudomonadota</taxon>
        <taxon>Alphaproteobacteria</taxon>
        <taxon>Sphingomonadales</taxon>
        <taxon>Sphingomonadaceae</taxon>
        <taxon>Sphingomonas</taxon>
    </lineage>
</organism>
<name>A0A7W7AH58_9SPHN</name>
<sequence>MKLKNVSEGPRGVYVGGNDETKDVGTLLVLQPGATSEDVELSPSQLALARKTEWFDISGAGSRAKAD</sequence>
<comment type="caution">
    <text evidence="1">The sequence shown here is derived from an EMBL/GenBank/DDBJ whole genome shotgun (WGS) entry which is preliminary data.</text>
</comment>
<dbReference type="AlphaFoldDB" id="A0A7W7AH58"/>
<dbReference type="Proteomes" id="UP000574769">
    <property type="component" value="Unassembled WGS sequence"/>
</dbReference>
<evidence type="ECO:0000313" key="2">
    <source>
        <dbReference type="Proteomes" id="UP000574769"/>
    </source>
</evidence>